<feature type="region of interest" description="Disordered" evidence="1">
    <location>
        <begin position="103"/>
        <end position="127"/>
    </location>
</feature>
<gene>
    <name evidence="2" type="ORF">K503DRAFT_800150</name>
</gene>
<protein>
    <submittedName>
        <fullName evidence="2">Uncharacterized protein</fullName>
    </submittedName>
</protein>
<dbReference type="EMBL" id="KV448275">
    <property type="protein sequence ID" value="OAX38828.1"/>
    <property type="molecule type" value="Genomic_DNA"/>
</dbReference>
<dbReference type="OrthoDB" id="1112565at2759"/>
<proteinExistence type="predicted"/>
<reference evidence="2 3" key="1">
    <citation type="submission" date="2016-06" db="EMBL/GenBank/DDBJ databases">
        <title>Comparative genomics of the ectomycorrhizal sister species Rhizopogon vinicolor and Rhizopogon vesiculosus (Basidiomycota: Boletales) reveals a divergence of the mating type B locus.</title>
        <authorList>
            <consortium name="DOE Joint Genome Institute"/>
            <person name="Mujic A.B."/>
            <person name="Kuo A."/>
            <person name="Tritt A."/>
            <person name="Lipzen A."/>
            <person name="Chen C."/>
            <person name="Johnson J."/>
            <person name="Sharma A."/>
            <person name="Barry K."/>
            <person name="Grigoriev I.V."/>
            <person name="Spatafora J.W."/>
        </authorList>
    </citation>
    <scope>NUCLEOTIDE SEQUENCE [LARGE SCALE GENOMIC DNA]</scope>
    <source>
        <strain evidence="2 3">AM-OR11-026</strain>
    </source>
</reference>
<sequence>MTPPLPPNSGYSHYPISPRSVSPLSPAPTRNGKHNPDRWAVSEDTKHVPLSLSPAYIHIVTPSRTPSPISVPFTRHLSREPVNQSPFAAVPVRLPFLDKFEKVDGSDDDSDKEAHSPSTDSDAGLAYADDSDDDTLVVIPHHMYASQAHYLKQPSGNASTSSTTSYSSSQTANAGPSGAQRLACHSYDDAILWSIRTCDGNAD</sequence>
<evidence type="ECO:0000313" key="2">
    <source>
        <dbReference type="EMBL" id="OAX38828.1"/>
    </source>
</evidence>
<feature type="compositionally biased region" description="Low complexity" evidence="1">
    <location>
        <begin position="159"/>
        <end position="171"/>
    </location>
</feature>
<feature type="region of interest" description="Disordered" evidence="1">
    <location>
        <begin position="1"/>
        <end position="42"/>
    </location>
</feature>
<dbReference type="AlphaFoldDB" id="A0A1B7N1T3"/>
<evidence type="ECO:0000313" key="3">
    <source>
        <dbReference type="Proteomes" id="UP000092154"/>
    </source>
</evidence>
<dbReference type="STRING" id="1314800.A0A1B7N1T3"/>
<dbReference type="InParanoid" id="A0A1B7N1T3"/>
<evidence type="ECO:0000256" key="1">
    <source>
        <dbReference type="SAM" id="MobiDB-lite"/>
    </source>
</evidence>
<feature type="region of interest" description="Disordered" evidence="1">
    <location>
        <begin position="153"/>
        <end position="179"/>
    </location>
</feature>
<accession>A0A1B7N1T3</accession>
<name>A0A1B7N1T3_9AGAM</name>
<organism evidence="2 3">
    <name type="scientific">Rhizopogon vinicolor AM-OR11-026</name>
    <dbReference type="NCBI Taxonomy" id="1314800"/>
    <lineage>
        <taxon>Eukaryota</taxon>
        <taxon>Fungi</taxon>
        <taxon>Dikarya</taxon>
        <taxon>Basidiomycota</taxon>
        <taxon>Agaricomycotina</taxon>
        <taxon>Agaricomycetes</taxon>
        <taxon>Agaricomycetidae</taxon>
        <taxon>Boletales</taxon>
        <taxon>Suillineae</taxon>
        <taxon>Rhizopogonaceae</taxon>
        <taxon>Rhizopogon</taxon>
    </lineage>
</organism>
<keyword evidence="3" id="KW-1185">Reference proteome</keyword>
<dbReference type="Proteomes" id="UP000092154">
    <property type="component" value="Unassembled WGS sequence"/>
</dbReference>